<sequence>MPKLVLHTLHLSPPCRAVELTAKALGLELEQKEINLLTGEHLKPEFLKLNPQHTIPVLDDEGTIITESHAIMIYLVTKYGKNDSLYPKDPVKQARVNAALHFESGVIFARMRFIFERILFFGHNDIPEDRAEYVRKAYQLLEDTLIDDYVAGSQLTIADFSCISSTASIMGVVPLDAATFPKIHAWINRLKQLPYYEEANGGGAAELGKIVMSKVTA</sequence>
<dbReference type="Pfam" id="PF13417">
    <property type="entry name" value="GST_N_3"/>
    <property type="match status" value="1"/>
</dbReference>
<evidence type="ECO:0000313" key="9">
    <source>
        <dbReference type="EMBL" id="MBW38114.1"/>
    </source>
</evidence>
<dbReference type="FunFam" id="1.20.1050.10:FF:000007">
    <property type="entry name" value="Glutathione S-transferase 1-1"/>
    <property type="match status" value="1"/>
</dbReference>
<dbReference type="SUPFAM" id="SSF52833">
    <property type="entry name" value="Thioredoxin-like"/>
    <property type="match status" value="1"/>
</dbReference>
<evidence type="ECO:0000256" key="3">
    <source>
        <dbReference type="ARBA" id="ARBA00012452"/>
    </source>
</evidence>
<evidence type="ECO:0000256" key="2">
    <source>
        <dbReference type="ARBA" id="ARBA00011738"/>
    </source>
</evidence>
<evidence type="ECO:0000256" key="1">
    <source>
        <dbReference type="ARBA" id="ARBA00009899"/>
    </source>
</evidence>
<proteinExistence type="inferred from homology"/>
<evidence type="ECO:0000259" key="8">
    <source>
        <dbReference type="PROSITE" id="PS50405"/>
    </source>
</evidence>
<dbReference type="InterPro" id="IPR036249">
    <property type="entry name" value="Thioredoxin-like_sf"/>
</dbReference>
<comment type="similarity">
    <text evidence="1">Belongs to the GST superfamily. Theta family.</text>
</comment>
<dbReference type="EC" id="2.5.1.18" evidence="3"/>
<dbReference type="InterPro" id="IPR036282">
    <property type="entry name" value="Glutathione-S-Trfase_C_sf"/>
</dbReference>
<evidence type="ECO:0000256" key="6">
    <source>
        <dbReference type="ARBA" id="ARBA00047960"/>
    </source>
</evidence>
<evidence type="ECO:0000256" key="5">
    <source>
        <dbReference type="ARBA" id="ARBA00041523"/>
    </source>
</evidence>
<dbReference type="GO" id="GO:0004364">
    <property type="term" value="F:glutathione transferase activity"/>
    <property type="evidence" value="ECO:0007669"/>
    <property type="project" value="UniProtKB-EC"/>
</dbReference>
<dbReference type="PANTHER" id="PTHR43969">
    <property type="entry name" value="GLUTATHIONE S TRANSFERASE D10, ISOFORM A-RELATED"/>
    <property type="match status" value="1"/>
</dbReference>
<dbReference type="SFLD" id="SFLDS00019">
    <property type="entry name" value="Glutathione_Transferase_(cytos"/>
    <property type="match status" value="1"/>
</dbReference>
<dbReference type="EMBL" id="GGFK01004793">
    <property type="protein sequence ID" value="MBW38114.1"/>
    <property type="molecule type" value="Transcribed_RNA"/>
</dbReference>
<dbReference type="InterPro" id="IPR004046">
    <property type="entry name" value="GST_C"/>
</dbReference>
<dbReference type="PROSITE" id="PS50405">
    <property type="entry name" value="GST_CTER"/>
    <property type="match status" value="1"/>
</dbReference>
<keyword evidence="4 9" id="KW-0808">Transferase</keyword>
<name>A0A2M4ABE6_9DIPT</name>
<comment type="catalytic activity">
    <reaction evidence="6">
        <text>RX + glutathione = an S-substituted glutathione + a halide anion + H(+)</text>
        <dbReference type="Rhea" id="RHEA:16437"/>
        <dbReference type="ChEBI" id="CHEBI:15378"/>
        <dbReference type="ChEBI" id="CHEBI:16042"/>
        <dbReference type="ChEBI" id="CHEBI:17792"/>
        <dbReference type="ChEBI" id="CHEBI:57925"/>
        <dbReference type="ChEBI" id="CHEBI:90779"/>
        <dbReference type="EC" id="2.5.1.18"/>
    </reaction>
</comment>
<dbReference type="CDD" id="cd03177">
    <property type="entry name" value="GST_C_Delta_Epsilon"/>
    <property type="match status" value="1"/>
</dbReference>
<protein>
    <recommendedName>
        <fullName evidence="3">glutathione transferase</fullName>
        <ecNumber evidence="3">2.5.1.18</ecNumber>
    </recommendedName>
    <alternativeName>
        <fullName evidence="5">GST class-theta</fullName>
    </alternativeName>
</protein>
<dbReference type="AlphaFoldDB" id="A0A2M4ABE6"/>
<dbReference type="InterPro" id="IPR004045">
    <property type="entry name" value="Glutathione_S-Trfase_N"/>
</dbReference>
<dbReference type="SFLD" id="SFLDG01153">
    <property type="entry name" value="Main.4:_Theta-like"/>
    <property type="match status" value="1"/>
</dbReference>
<dbReference type="Gene3D" id="1.20.1050.10">
    <property type="match status" value="1"/>
</dbReference>
<feature type="domain" description="GST C-terminal" evidence="8">
    <location>
        <begin position="89"/>
        <end position="217"/>
    </location>
</feature>
<dbReference type="SFLD" id="SFLDG00358">
    <property type="entry name" value="Main_(cytGST)"/>
    <property type="match status" value="1"/>
</dbReference>
<dbReference type="SUPFAM" id="SSF47616">
    <property type="entry name" value="GST C-terminal domain-like"/>
    <property type="match status" value="1"/>
</dbReference>
<accession>A0A2M4ABE6</accession>
<dbReference type="PROSITE" id="PS50404">
    <property type="entry name" value="GST_NTER"/>
    <property type="match status" value="1"/>
</dbReference>
<evidence type="ECO:0000259" key="7">
    <source>
        <dbReference type="PROSITE" id="PS50404"/>
    </source>
</evidence>
<comment type="subunit">
    <text evidence="2">Homodimer.</text>
</comment>
<organism evidence="9">
    <name type="scientific">Anopheles triannulatus</name>
    <dbReference type="NCBI Taxonomy" id="58253"/>
    <lineage>
        <taxon>Eukaryota</taxon>
        <taxon>Metazoa</taxon>
        <taxon>Ecdysozoa</taxon>
        <taxon>Arthropoda</taxon>
        <taxon>Hexapoda</taxon>
        <taxon>Insecta</taxon>
        <taxon>Pterygota</taxon>
        <taxon>Neoptera</taxon>
        <taxon>Endopterygota</taxon>
        <taxon>Diptera</taxon>
        <taxon>Nematocera</taxon>
        <taxon>Culicoidea</taxon>
        <taxon>Culicidae</taxon>
        <taxon>Anophelinae</taxon>
        <taxon>Anopheles</taxon>
    </lineage>
</organism>
<evidence type="ECO:0000256" key="4">
    <source>
        <dbReference type="ARBA" id="ARBA00022679"/>
    </source>
</evidence>
<dbReference type="GO" id="GO:0006749">
    <property type="term" value="P:glutathione metabolic process"/>
    <property type="evidence" value="ECO:0007669"/>
    <property type="project" value="TreeGrafter"/>
</dbReference>
<dbReference type="FunFam" id="3.40.30.10:FF:000034">
    <property type="entry name" value="glutathione S-transferase 1"/>
    <property type="match status" value="1"/>
</dbReference>
<dbReference type="InterPro" id="IPR040079">
    <property type="entry name" value="Glutathione_S-Trfase"/>
</dbReference>
<dbReference type="InterPro" id="IPR010987">
    <property type="entry name" value="Glutathione-S-Trfase_C-like"/>
</dbReference>
<dbReference type="PANTHER" id="PTHR43969:SF3">
    <property type="entry name" value="GLUTATHIONE S TRANSFERASE E11, ISOFORM A-RELATED"/>
    <property type="match status" value="1"/>
</dbReference>
<dbReference type="Gene3D" id="3.40.30.10">
    <property type="entry name" value="Glutaredoxin"/>
    <property type="match status" value="1"/>
</dbReference>
<feature type="domain" description="GST N-terminal" evidence="7">
    <location>
        <begin position="2"/>
        <end position="83"/>
    </location>
</feature>
<dbReference type="Pfam" id="PF00043">
    <property type="entry name" value="GST_C"/>
    <property type="match status" value="1"/>
</dbReference>
<reference evidence="9" key="1">
    <citation type="submission" date="2018-01" db="EMBL/GenBank/DDBJ databases">
        <title>An insight into the sialome of Amazonian anophelines.</title>
        <authorList>
            <person name="Ribeiro J.M."/>
            <person name="Scarpassa V."/>
            <person name="Calvo E."/>
        </authorList>
    </citation>
    <scope>NUCLEOTIDE SEQUENCE</scope>
    <source>
        <tissue evidence="9">Salivary glands</tissue>
    </source>
</reference>
<dbReference type="CDD" id="cd03045">
    <property type="entry name" value="GST_N_Delta_Epsilon"/>
    <property type="match status" value="1"/>
</dbReference>